<dbReference type="InterPro" id="IPR004042">
    <property type="entry name" value="Intein_endonuc_central"/>
</dbReference>
<organism evidence="21 22">
    <name type="scientific">Thiothrix caldifontis</name>
    <dbReference type="NCBI Taxonomy" id="525918"/>
    <lineage>
        <taxon>Bacteria</taxon>
        <taxon>Pseudomonadati</taxon>
        <taxon>Pseudomonadota</taxon>
        <taxon>Gammaproteobacteria</taxon>
        <taxon>Thiotrichales</taxon>
        <taxon>Thiotrichaceae</taxon>
        <taxon>Thiothrix</taxon>
    </lineage>
</organism>
<feature type="domain" description="SF4 helicase" evidence="20">
    <location>
        <begin position="723"/>
        <end position="951"/>
    </location>
</feature>
<dbReference type="PRINTS" id="PR00379">
    <property type="entry name" value="INTEIN"/>
</dbReference>
<dbReference type="SUPFAM" id="SSF52540">
    <property type="entry name" value="P-loop containing nucleoside triphosphate hydrolases"/>
    <property type="match status" value="2"/>
</dbReference>
<evidence type="ECO:0000313" key="21">
    <source>
        <dbReference type="EMBL" id="SEA81007.1"/>
    </source>
</evidence>
<feature type="domain" description="SF4 helicase" evidence="20">
    <location>
        <begin position="188"/>
        <end position="225"/>
    </location>
</feature>
<dbReference type="InterPro" id="IPR030934">
    <property type="entry name" value="Intein_C"/>
</dbReference>
<dbReference type="InterPro" id="IPR027434">
    <property type="entry name" value="Homing_endonucl"/>
</dbReference>
<dbReference type="InterPro" id="IPR007693">
    <property type="entry name" value="DNA_helicase_DnaB-like_N"/>
</dbReference>
<evidence type="ECO:0000256" key="5">
    <source>
        <dbReference type="ARBA" id="ARBA00022741"/>
    </source>
</evidence>
<evidence type="ECO:0000256" key="12">
    <source>
        <dbReference type="ARBA" id="ARBA00023235"/>
    </source>
</evidence>
<keyword evidence="7 17" id="KW-0347">Helicase</keyword>
<evidence type="ECO:0000256" key="9">
    <source>
        <dbReference type="ARBA" id="ARBA00022840"/>
    </source>
</evidence>
<evidence type="ECO:0000256" key="13">
    <source>
        <dbReference type="ARBA" id="ARBA00044932"/>
    </source>
</evidence>
<keyword evidence="4" id="KW-0677">Repeat</keyword>
<evidence type="ECO:0000256" key="17">
    <source>
        <dbReference type="RuleBase" id="RU362085"/>
    </source>
</evidence>
<dbReference type="SUPFAM" id="SSF48024">
    <property type="entry name" value="N-terminal domain of DnaB helicase"/>
    <property type="match status" value="1"/>
</dbReference>
<dbReference type="InterPro" id="IPR010982">
    <property type="entry name" value="Lambda_DNA-bd_dom_sf"/>
</dbReference>
<dbReference type="AlphaFoldDB" id="A0A1H4E850"/>
<dbReference type="PROSITE" id="PS50819">
    <property type="entry name" value="INTEIN_ENDONUCLEASE"/>
    <property type="match status" value="1"/>
</dbReference>
<dbReference type="GO" id="GO:0003677">
    <property type="term" value="F:DNA binding"/>
    <property type="evidence" value="ECO:0007669"/>
    <property type="project" value="UniProtKB-UniRule"/>
</dbReference>
<evidence type="ECO:0000256" key="11">
    <source>
        <dbReference type="ARBA" id="ARBA00023125"/>
    </source>
</evidence>
<evidence type="ECO:0000256" key="2">
    <source>
        <dbReference type="ARBA" id="ARBA00022515"/>
    </source>
</evidence>
<dbReference type="PROSITE" id="PS50818">
    <property type="entry name" value="INTEIN_C_TER"/>
    <property type="match status" value="1"/>
</dbReference>
<name>A0A1H4E850_9GAMM</name>
<dbReference type="GO" id="GO:1990077">
    <property type="term" value="C:primosome complex"/>
    <property type="evidence" value="ECO:0007669"/>
    <property type="project" value="UniProtKB-UniRule"/>
</dbReference>
<dbReference type="Gene3D" id="2.170.16.10">
    <property type="entry name" value="Hedgehog/Intein (Hint) domain"/>
    <property type="match status" value="2"/>
</dbReference>
<dbReference type="InterPro" id="IPR036185">
    <property type="entry name" value="DNA_heli_DnaB-like_N_sf"/>
</dbReference>
<accession>A0A1H4E850</accession>
<comment type="function">
    <text evidence="13 17">The main replicative DNA helicase, it participates in initiation and elongation during chromosome replication. Travels ahead of the DNA replisome, separating dsDNA into templates for DNA synthesis. A processive ATP-dependent 5'-3' DNA helicase it has DNA-dependent ATPase activity.</text>
</comment>
<dbReference type="Pfam" id="PF14528">
    <property type="entry name" value="LAGLIDADG_3"/>
    <property type="match status" value="1"/>
</dbReference>
<keyword evidence="9 17" id="KW-0067">ATP-binding</keyword>
<comment type="function">
    <text evidence="14">The intein is an endonuclease.</text>
</comment>
<dbReference type="RefSeq" id="WP_093069108.1">
    <property type="nucleotide sequence ID" value="NZ_FNQP01000014.1"/>
</dbReference>
<keyword evidence="3 17" id="KW-0235">DNA replication</keyword>
<dbReference type="GO" id="GO:0005524">
    <property type="term" value="F:ATP binding"/>
    <property type="evidence" value="ECO:0007669"/>
    <property type="project" value="UniProtKB-UniRule"/>
</dbReference>
<feature type="domain" description="HTH cro/C1-type" evidence="19">
    <location>
        <begin position="411"/>
        <end position="465"/>
    </location>
</feature>
<dbReference type="PANTHER" id="PTHR30153">
    <property type="entry name" value="REPLICATIVE DNA HELICASE DNAB"/>
    <property type="match status" value="1"/>
</dbReference>
<evidence type="ECO:0000256" key="3">
    <source>
        <dbReference type="ARBA" id="ARBA00022705"/>
    </source>
</evidence>
<dbReference type="PANTHER" id="PTHR30153:SF2">
    <property type="entry name" value="REPLICATIVE DNA HELICASE"/>
    <property type="match status" value="1"/>
</dbReference>
<dbReference type="NCBIfam" id="TIGR01445">
    <property type="entry name" value="intein_Nterm"/>
    <property type="match status" value="1"/>
</dbReference>
<feature type="domain" description="DOD-type homing endonuclease" evidence="18">
    <location>
        <begin position="461"/>
        <end position="558"/>
    </location>
</feature>
<dbReference type="Pfam" id="PF00772">
    <property type="entry name" value="DnaB"/>
    <property type="match status" value="1"/>
</dbReference>
<dbReference type="InterPro" id="IPR006141">
    <property type="entry name" value="Intein_N"/>
</dbReference>
<evidence type="ECO:0000256" key="1">
    <source>
        <dbReference type="ARBA" id="ARBA00008428"/>
    </source>
</evidence>
<protein>
    <recommendedName>
        <fullName evidence="16 17">Replicative DNA helicase</fullName>
        <ecNumber evidence="16 17">5.6.2.3</ecNumber>
    </recommendedName>
</protein>
<dbReference type="Pfam" id="PF14890">
    <property type="entry name" value="Intein_splicing"/>
    <property type="match status" value="1"/>
</dbReference>
<dbReference type="InterPro" id="IPR003586">
    <property type="entry name" value="Hint_dom_C"/>
</dbReference>
<evidence type="ECO:0000259" key="19">
    <source>
        <dbReference type="PROSITE" id="PS50943"/>
    </source>
</evidence>
<gene>
    <name evidence="21" type="ORF">SAMN05660964_02497</name>
</gene>
<evidence type="ECO:0000256" key="14">
    <source>
        <dbReference type="ARBA" id="ARBA00044940"/>
    </source>
</evidence>
<dbReference type="SMART" id="SM00306">
    <property type="entry name" value="HintN"/>
    <property type="match status" value="1"/>
</dbReference>
<dbReference type="PROSITE" id="PS51199">
    <property type="entry name" value="SF4_HELICASE"/>
    <property type="match status" value="2"/>
</dbReference>
<keyword evidence="12" id="KW-0413">Isomerase</keyword>
<dbReference type="OrthoDB" id="9773982at2"/>
<evidence type="ECO:0000256" key="16">
    <source>
        <dbReference type="NCBIfam" id="TIGR00665"/>
    </source>
</evidence>
<reference evidence="21 22" key="1">
    <citation type="submission" date="2016-10" db="EMBL/GenBank/DDBJ databases">
        <authorList>
            <person name="de Groot N.N."/>
        </authorList>
    </citation>
    <scope>NUCLEOTIDE SEQUENCE [LARGE SCALE GENOMIC DNA]</scope>
    <source>
        <strain evidence="21 22">DSM 21228</strain>
    </source>
</reference>
<dbReference type="SUPFAM" id="SSF55608">
    <property type="entry name" value="Homing endonucleases"/>
    <property type="match status" value="1"/>
</dbReference>
<evidence type="ECO:0000256" key="6">
    <source>
        <dbReference type="ARBA" id="ARBA00022801"/>
    </source>
</evidence>
<evidence type="ECO:0000256" key="7">
    <source>
        <dbReference type="ARBA" id="ARBA00022806"/>
    </source>
</evidence>
<dbReference type="STRING" id="525918.SAMN05660964_02497"/>
<keyword evidence="22" id="KW-1185">Reference proteome</keyword>
<dbReference type="PROSITE" id="PS50817">
    <property type="entry name" value="INTEIN_N_TER"/>
    <property type="match status" value="1"/>
</dbReference>
<dbReference type="SUPFAM" id="SSF51294">
    <property type="entry name" value="Hedgehog/intein (Hint) domain"/>
    <property type="match status" value="1"/>
</dbReference>
<dbReference type="InterPro" id="IPR004860">
    <property type="entry name" value="LAGLIDADG_dom"/>
</dbReference>
<dbReference type="FunFam" id="1.10.860.10:FF:000001">
    <property type="entry name" value="Replicative DNA helicase"/>
    <property type="match status" value="1"/>
</dbReference>
<dbReference type="PROSITE" id="PS50943">
    <property type="entry name" value="HTH_CROC1"/>
    <property type="match status" value="1"/>
</dbReference>
<keyword evidence="2 17" id="KW-0639">Primosome</keyword>
<dbReference type="InterPro" id="IPR027417">
    <property type="entry name" value="P-loop_NTPase"/>
</dbReference>
<evidence type="ECO:0000313" key="22">
    <source>
        <dbReference type="Proteomes" id="UP000199397"/>
    </source>
</evidence>
<dbReference type="SUPFAM" id="SSF47413">
    <property type="entry name" value="lambda repressor-like DNA-binding domains"/>
    <property type="match status" value="1"/>
</dbReference>
<keyword evidence="11 17" id="KW-0238">DNA-binding</keyword>
<dbReference type="NCBIfam" id="TIGR00665">
    <property type="entry name" value="DnaB"/>
    <property type="match status" value="1"/>
</dbReference>
<dbReference type="CDD" id="cd00093">
    <property type="entry name" value="HTH_XRE"/>
    <property type="match status" value="1"/>
</dbReference>
<dbReference type="Gene3D" id="3.10.28.10">
    <property type="entry name" value="Homing endonucleases"/>
    <property type="match status" value="1"/>
</dbReference>
<keyword evidence="5 17" id="KW-0547">Nucleotide-binding</keyword>
<dbReference type="Gene3D" id="3.40.50.300">
    <property type="entry name" value="P-loop containing nucleotide triphosphate hydrolases"/>
    <property type="match status" value="2"/>
</dbReference>
<dbReference type="InterPro" id="IPR007692">
    <property type="entry name" value="DNA_helicase_DnaB"/>
</dbReference>
<dbReference type="InterPro" id="IPR016136">
    <property type="entry name" value="DNA_helicase_N/primase_C"/>
</dbReference>
<evidence type="ECO:0000259" key="20">
    <source>
        <dbReference type="PROSITE" id="PS51199"/>
    </source>
</evidence>
<dbReference type="EC" id="5.6.2.3" evidence="16 17"/>
<dbReference type="EMBL" id="FNQP01000014">
    <property type="protein sequence ID" value="SEA81007.1"/>
    <property type="molecule type" value="Genomic_DNA"/>
</dbReference>
<dbReference type="GO" id="GO:0016539">
    <property type="term" value="P:intein-mediated protein splicing"/>
    <property type="evidence" value="ECO:0007669"/>
    <property type="project" value="InterPro"/>
</dbReference>
<keyword evidence="8" id="KW-0068">Autocatalytic cleavage</keyword>
<evidence type="ECO:0000256" key="10">
    <source>
        <dbReference type="ARBA" id="ARBA00023000"/>
    </source>
</evidence>
<dbReference type="NCBIfam" id="TIGR01443">
    <property type="entry name" value="intein_Cterm"/>
    <property type="match status" value="1"/>
</dbReference>
<keyword evidence="6 17" id="KW-0378">Hydrolase</keyword>
<dbReference type="GO" id="GO:0004519">
    <property type="term" value="F:endonuclease activity"/>
    <property type="evidence" value="ECO:0007669"/>
    <property type="project" value="InterPro"/>
</dbReference>
<proteinExistence type="inferred from homology"/>
<dbReference type="GO" id="GO:0043139">
    <property type="term" value="F:5'-3' DNA helicase activity"/>
    <property type="evidence" value="ECO:0007669"/>
    <property type="project" value="UniProtKB-EC"/>
</dbReference>
<keyword evidence="10" id="KW-0651">Protein splicing</keyword>
<dbReference type="GO" id="GO:0016887">
    <property type="term" value="F:ATP hydrolysis activity"/>
    <property type="evidence" value="ECO:0007669"/>
    <property type="project" value="RHEA"/>
</dbReference>
<sequence length="957" mass="106397">MADSYESLKIPPHSIEAEQSVLGGLLLSGLANDSTAWDTIADKITEGDFYRQDHRLIFRAIADLVEDNKPLDLVTVSEWLKQRNELENAGGFAYLATMAKDTPSAANIRAYAEIVREKSVLRQLISVGTGIADSAFTAQGRPSKELLDEAEQKVFKIAEQGTKQGQVFKPLKGLLKVTLAHIEELSKLDSNITGVSTGYTQLDEMTSGLQKGDLIIVAGRPSMGKCIVTGSRVLDPITGRLEMIDDLVAQQQGSLATLNTQLRLQVAQPSQYVDDGVKPVFRVRTALGREITTTLTHPFLTIEGWKPLAEINVGKRIAVPRILPFFGKGSLSEQRTKLIAYFLTDGGLTQSCPQFTNINPRIRQDFITALDDFPGVQWRLEDSKGQRTPSIRVATDTAFQHTARQDFAARFKQRLQELSLSLNALARQLGVAVATVHYWSVGKAVPAGEMFGVLCRELQVEPSVLMPHGSTATTRSAPNPMTEWLQTLGLMGKNAHEKRIPAPVYELPRALMAVFLNRAFACDGSVYVQNGIQAGISYSTVSYALARDMQHLLVRFGILAKLRHRQVRYQGEYRAAYELRITHQQHVRQFLEEIGVYGKEEAVQKALTVSQEKTPKVILDTLPNETWAMVADCKGELTWAELAQRMGRKPGHNFHVGKRGIGRELLAEMAAALSSKTLATLAHSDLYWDEIQSIDYLGKQQVYDLSVPDTHNFVADDVLVHNTTFSMNIAEYAAAHKKLPTAVFSMEMPAEQLTLRLLSSMGRVDQHRIRTGKLTDEDWPRIATAVKIFADVPMFIDDSPALSPTEVRARARRLMREHGQLGLIVLDYLQLMQTGTSSDNRTAEISEISRGLKSLAKELAVPVIALSQLNRSLEQRPNKRPVMSDLRESGAIEQDADLIIFIYRDEVYNPESPDKGTAEIIIAKQRNGPIGTARLTFLGKYTRFENFTPDIYTPGFE</sequence>
<dbReference type="Pfam" id="PF03796">
    <property type="entry name" value="DnaB_C"/>
    <property type="match status" value="2"/>
</dbReference>
<dbReference type="GO" id="GO:0005829">
    <property type="term" value="C:cytosol"/>
    <property type="evidence" value="ECO:0007669"/>
    <property type="project" value="TreeGrafter"/>
</dbReference>
<dbReference type="InterPro" id="IPR006142">
    <property type="entry name" value="INTEIN"/>
</dbReference>
<comment type="catalytic activity">
    <reaction evidence="15 17">
        <text>ATP + H2O = ADP + phosphate + H(+)</text>
        <dbReference type="Rhea" id="RHEA:13065"/>
        <dbReference type="ChEBI" id="CHEBI:15377"/>
        <dbReference type="ChEBI" id="CHEBI:15378"/>
        <dbReference type="ChEBI" id="CHEBI:30616"/>
        <dbReference type="ChEBI" id="CHEBI:43474"/>
        <dbReference type="ChEBI" id="CHEBI:456216"/>
        <dbReference type="EC" id="5.6.2.3"/>
    </reaction>
</comment>
<evidence type="ECO:0000256" key="15">
    <source>
        <dbReference type="ARBA" id="ARBA00048954"/>
    </source>
</evidence>
<dbReference type="InterPro" id="IPR036844">
    <property type="entry name" value="Hint_dom_sf"/>
</dbReference>
<dbReference type="SMART" id="SM00530">
    <property type="entry name" value="HTH_XRE"/>
    <property type="match status" value="1"/>
</dbReference>
<evidence type="ECO:0000256" key="8">
    <source>
        <dbReference type="ARBA" id="ARBA00022813"/>
    </source>
</evidence>
<dbReference type="InterPro" id="IPR001387">
    <property type="entry name" value="Cro/C1-type_HTH"/>
</dbReference>
<dbReference type="InterPro" id="IPR007694">
    <property type="entry name" value="DNA_helicase_DnaB-like_C"/>
</dbReference>
<dbReference type="CDD" id="cd00984">
    <property type="entry name" value="DnaB_C"/>
    <property type="match status" value="1"/>
</dbReference>
<comment type="similarity">
    <text evidence="1 17">Belongs to the helicase family. DnaB subfamily.</text>
</comment>
<dbReference type="GO" id="GO:0006269">
    <property type="term" value="P:DNA replication, synthesis of primer"/>
    <property type="evidence" value="ECO:0007669"/>
    <property type="project" value="UniProtKB-UniRule"/>
</dbReference>
<evidence type="ECO:0000256" key="4">
    <source>
        <dbReference type="ARBA" id="ARBA00022737"/>
    </source>
</evidence>
<dbReference type="InterPro" id="IPR003587">
    <property type="entry name" value="Hint_dom_N"/>
</dbReference>
<evidence type="ECO:0000259" key="18">
    <source>
        <dbReference type="PROSITE" id="PS50819"/>
    </source>
</evidence>
<dbReference type="CDD" id="cd00081">
    <property type="entry name" value="Hint"/>
    <property type="match status" value="2"/>
</dbReference>
<dbReference type="SMART" id="SM00305">
    <property type="entry name" value="HintC"/>
    <property type="match status" value="1"/>
</dbReference>
<dbReference type="Gene3D" id="1.10.860.10">
    <property type="entry name" value="DNAb Helicase, Chain A"/>
    <property type="match status" value="1"/>
</dbReference>
<dbReference type="Gene3D" id="1.10.260.40">
    <property type="entry name" value="lambda repressor-like DNA-binding domains"/>
    <property type="match status" value="1"/>
</dbReference>
<dbReference type="Proteomes" id="UP000199397">
    <property type="component" value="Unassembled WGS sequence"/>
</dbReference>